<dbReference type="GO" id="GO:0016740">
    <property type="term" value="F:transferase activity"/>
    <property type="evidence" value="ECO:0007669"/>
    <property type="project" value="UniProtKB-KW"/>
</dbReference>
<protein>
    <recommendedName>
        <fullName evidence="2">Integrase</fullName>
    </recommendedName>
</protein>
<evidence type="ECO:0000256" key="1">
    <source>
        <dbReference type="ARBA" id="ARBA00008857"/>
    </source>
</evidence>
<dbReference type="Gene3D" id="1.10.443.10">
    <property type="entry name" value="Intergrase catalytic core"/>
    <property type="match status" value="1"/>
</dbReference>
<keyword evidence="3" id="KW-0808">Transferase</keyword>
<evidence type="ECO:0000256" key="4">
    <source>
        <dbReference type="ARBA" id="ARBA00022801"/>
    </source>
</evidence>
<evidence type="ECO:0000256" key="5">
    <source>
        <dbReference type="ARBA" id="ARBA00023172"/>
    </source>
</evidence>
<dbReference type="Pfam" id="PF00589">
    <property type="entry name" value="Phage_integrase"/>
    <property type="match status" value="1"/>
</dbReference>
<dbReference type="GO" id="GO:0075713">
    <property type="term" value="P:establishment of integrated proviral latency"/>
    <property type="evidence" value="ECO:0007669"/>
    <property type="project" value="UniProtKB-KW"/>
</dbReference>
<dbReference type="GO" id="GO:0003677">
    <property type="term" value="F:DNA binding"/>
    <property type="evidence" value="ECO:0007669"/>
    <property type="project" value="InterPro"/>
</dbReference>
<dbReference type="EMBL" id="BK014910">
    <property type="protein sequence ID" value="DAD81909.1"/>
    <property type="molecule type" value="Genomic_DNA"/>
</dbReference>
<dbReference type="GO" id="GO:0015074">
    <property type="term" value="P:DNA integration"/>
    <property type="evidence" value="ECO:0007669"/>
    <property type="project" value="InterPro"/>
</dbReference>
<evidence type="ECO:0000256" key="3">
    <source>
        <dbReference type="ARBA" id="ARBA00022679"/>
    </source>
</evidence>
<dbReference type="SUPFAM" id="SSF56349">
    <property type="entry name" value="DNA breaking-rejoining enzymes"/>
    <property type="match status" value="1"/>
</dbReference>
<dbReference type="GO" id="GO:0016787">
    <property type="term" value="F:hydrolase activity"/>
    <property type="evidence" value="ECO:0007669"/>
    <property type="project" value="UniProtKB-KW"/>
</dbReference>
<comment type="similarity">
    <text evidence="1">Belongs to the 'phage' integrase family.</text>
</comment>
<feature type="domain" description="Tyr recombinase" evidence="7">
    <location>
        <begin position="70"/>
        <end position="272"/>
    </location>
</feature>
<dbReference type="PROSITE" id="PS51898">
    <property type="entry name" value="TYR_RECOMBINASE"/>
    <property type="match status" value="1"/>
</dbReference>
<keyword evidence="6" id="KW-0229">DNA integration</keyword>
<dbReference type="InterPro" id="IPR013762">
    <property type="entry name" value="Integrase-like_cat_sf"/>
</dbReference>
<evidence type="ECO:0000256" key="6">
    <source>
        <dbReference type="ARBA" id="ARBA00023195"/>
    </source>
</evidence>
<reference evidence="8" key="1">
    <citation type="journal article" date="2021" name="Proc. Natl. Acad. Sci. U.S.A.">
        <title>A Catalog of Tens of Thousands of Viruses from Human Metagenomes Reveals Hidden Associations with Chronic Diseases.</title>
        <authorList>
            <person name="Tisza M.J."/>
            <person name="Buck C.B."/>
        </authorList>
    </citation>
    <scope>NUCLEOTIDE SEQUENCE</scope>
    <source>
        <strain evidence="8">CtAvK3</strain>
    </source>
</reference>
<dbReference type="GO" id="GO:0006310">
    <property type="term" value="P:DNA recombination"/>
    <property type="evidence" value="ECO:0007669"/>
    <property type="project" value="UniProtKB-KW"/>
</dbReference>
<evidence type="ECO:0000259" key="7">
    <source>
        <dbReference type="PROSITE" id="PS51898"/>
    </source>
</evidence>
<evidence type="ECO:0000256" key="2">
    <source>
        <dbReference type="ARBA" id="ARBA00016082"/>
    </source>
</evidence>
<dbReference type="PANTHER" id="PTHR30349:SF82">
    <property type="entry name" value="INTEGRASE_RECOMBINASE YOEC-RELATED"/>
    <property type="match status" value="1"/>
</dbReference>
<dbReference type="InterPro" id="IPR002104">
    <property type="entry name" value="Integrase_catalytic"/>
</dbReference>
<sequence>MQLSSIQQMPVCDNLPTKSPICKDGSSFSLDQFLADHRKPLELVVATKPVVSVANHNSNRGKKTEVFPFKDPAQIEALHHYLLNRAANAAPRYRNAFYRDWLFFTLSLNMGRRGCDTLSLKWSQVLELKSTSPLVYEIIGTDYNRLTERKTGKSALLVYNEDARAAIRFYLDVTGIIPQPDDYVFPSTKHAANGSQQPVDPDNMGKTIKAAAKACGIPFNVCTHSLRKTFGYRLYKNTGDIALVQYVLNHSSTAMTLRYIGIDCETITEAHQHLGNTLPESFYLKEVIA</sequence>
<proteinExistence type="inferred from homology"/>
<keyword evidence="6" id="KW-1179">Viral genome integration</keyword>
<keyword evidence="4" id="KW-0378">Hydrolase</keyword>
<dbReference type="GO" id="GO:0044826">
    <property type="term" value="P:viral genome integration into host DNA"/>
    <property type="evidence" value="ECO:0007669"/>
    <property type="project" value="UniProtKB-KW"/>
</dbReference>
<organism evidence="8">
    <name type="scientific">Siphoviridae sp. ctAvK3</name>
    <dbReference type="NCBI Taxonomy" id="2826184"/>
    <lineage>
        <taxon>Viruses</taxon>
        <taxon>Duplodnaviria</taxon>
        <taxon>Heunggongvirae</taxon>
        <taxon>Uroviricota</taxon>
        <taxon>Caudoviricetes</taxon>
    </lineage>
</organism>
<evidence type="ECO:0000313" key="8">
    <source>
        <dbReference type="EMBL" id="DAD81909.1"/>
    </source>
</evidence>
<dbReference type="InterPro" id="IPR011010">
    <property type="entry name" value="DNA_brk_join_enz"/>
</dbReference>
<dbReference type="InterPro" id="IPR050090">
    <property type="entry name" value="Tyrosine_recombinase_XerCD"/>
</dbReference>
<keyword evidence="6" id="KW-1160">Virus entry into host cell</keyword>
<dbReference type="PANTHER" id="PTHR30349">
    <property type="entry name" value="PHAGE INTEGRASE-RELATED"/>
    <property type="match status" value="1"/>
</dbReference>
<name>A0A8S5MHS8_9CAUD</name>
<keyword evidence="5" id="KW-0233">DNA recombination</keyword>
<accession>A0A8S5MHS8</accession>